<dbReference type="NCBIfam" id="NF041390">
    <property type="entry name" value="TadE_Rv3655c"/>
    <property type="match status" value="1"/>
</dbReference>
<dbReference type="eggNOG" id="COG4961">
    <property type="taxonomic scope" value="Bacteria"/>
</dbReference>
<feature type="domain" description="TadE-like" evidence="2">
    <location>
        <begin position="28"/>
        <end position="70"/>
    </location>
</feature>
<protein>
    <submittedName>
        <fullName evidence="3">Flp pilus assembly protein TadE/G-like protein</fullName>
    </submittedName>
</protein>
<organism evidence="3 4">
    <name type="scientific">Bifidobacterium bombi DSM 19703</name>
    <dbReference type="NCBI Taxonomy" id="1341695"/>
    <lineage>
        <taxon>Bacteria</taxon>
        <taxon>Bacillati</taxon>
        <taxon>Actinomycetota</taxon>
        <taxon>Actinomycetes</taxon>
        <taxon>Bifidobacteriales</taxon>
        <taxon>Bifidobacteriaceae</taxon>
        <taxon>Bifidobacterium</taxon>
    </lineage>
</organism>
<dbReference type="AlphaFoldDB" id="A0A086BPM1"/>
<evidence type="ECO:0000313" key="3">
    <source>
        <dbReference type="EMBL" id="KFF31885.1"/>
    </source>
</evidence>
<name>A0A086BPM1_9BIFI</name>
<comment type="caution">
    <text evidence="3">The sequence shown here is derived from an EMBL/GenBank/DDBJ whole genome shotgun (WGS) entry which is preliminary data.</text>
</comment>
<proteinExistence type="predicted"/>
<evidence type="ECO:0000256" key="1">
    <source>
        <dbReference type="SAM" id="Phobius"/>
    </source>
</evidence>
<keyword evidence="1" id="KW-0472">Membrane</keyword>
<dbReference type="STRING" id="1341695.BBOMB_1294"/>
<keyword evidence="4" id="KW-1185">Reference proteome</keyword>
<keyword evidence="1" id="KW-0812">Transmembrane</keyword>
<evidence type="ECO:0000313" key="4">
    <source>
        <dbReference type="Proteomes" id="UP000028730"/>
    </source>
</evidence>
<dbReference type="OrthoDB" id="3239667at2"/>
<dbReference type="InterPro" id="IPR049790">
    <property type="entry name" value="Rv3655c/TadE"/>
</dbReference>
<dbReference type="EMBL" id="ATLK01000001">
    <property type="protein sequence ID" value="KFF31885.1"/>
    <property type="molecule type" value="Genomic_DNA"/>
</dbReference>
<gene>
    <name evidence="3" type="ORF">BBOMB_1294</name>
</gene>
<dbReference type="Proteomes" id="UP000028730">
    <property type="component" value="Unassembled WGS sequence"/>
</dbReference>
<reference evidence="3 4" key="1">
    <citation type="journal article" date="2014" name="Appl. Environ. Microbiol.">
        <title>Genomic encyclopedia of type strains of the genus Bifidobacterium.</title>
        <authorList>
            <person name="Milani C."/>
            <person name="Lugli G.A."/>
            <person name="Duranti S."/>
            <person name="Turroni F."/>
            <person name="Bottacini F."/>
            <person name="Mangifesta M."/>
            <person name="Sanchez B."/>
            <person name="Viappiani A."/>
            <person name="Mancabelli L."/>
            <person name="Taminiau B."/>
            <person name="Delcenserie V."/>
            <person name="Barrangou R."/>
            <person name="Margolles A."/>
            <person name="van Sinderen D."/>
            <person name="Ventura M."/>
        </authorList>
    </citation>
    <scope>NUCLEOTIDE SEQUENCE [LARGE SCALE GENOMIC DNA]</scope>
    <source>
        <strain evidence="3 4">DSM 19703</strain>
    </source>
</reference>
<sequence>MGYKRNKPVGMCSFPRYWTKCFGRSDEGAVTAEFAVVLPAVMIAAVLILMLARASTVAMTCQDAASAAARTAIISKDDYKTKTVARNAAGADVDVSVARMNGQVEIVVSCPIVSDPLHVLPKVVHGRAIGEEQ</sequence>
<keyword evidence="1" id="KW-1133">Transmembrane helix</keyword>
<dbReference type="Pfam" id="PF07811">
    <property type="entry name" value="TadE"/>
    <property type="match status" value="1"/>
</dbReference>
<feature type="transmembrane region" description="Helical" evidence="1">
    <location>
        <begin position="34"/>
        <end position="52"/>
    </location>
</feature>
<dbReference type="RefSeq" id="WP_052377528.1">
    <property type="nucleotide sequence ID" value="NZ_ATLK01000001.1"/>
</dbReference>
<evidence type="ECO:0000259" key="2">
    <source>
        <dbReference type="Pfam" id="PF07811"/>
    </source>
</evidence>
<dbReference type="InterPro" id="IPR012495">
    <property type="entry name" value="TadE-like_dom"/>
</dbReference>
<accession>A0A086BPM1</accession>